<sequence>MSKSQAELQEYTFEEVAKHNKEGDLWVVVDSIVYNLSVFSKFHPGGKSVLFDEEIAGQDATEAFFSLHRHEVLLKPAYQRLQIGKIQGQKKKIHPREVGGLREVPYAEPTWLSKAYHTPYYNDTHRALQKEMRKMVDEHIYPDAQACEDNGKHPSKEVIKIMADKNVHAMRFGPGKHLHGLELMGGIVEPKNFDYFHELVITQEIVMCGARGYGDGLGGGNVIGLPPVINFGSKALKEKVVPEILKGEKFICLAVSEAFAGSDVTGLRCSAVKSEDGKSWVINGTKKWITGGVFADYFTVACRTSGGLTVLLVPRGPGVETKPIKTRYSSAAGTAYVTFDNVTVSDEYRLGGEDAGIYVVLSNFNHERWVMCCSSARSSRAVVEECLVWANQRKVFGKPLIAQPVIRYKLASMIAKVEAVQSWLENVTYQMTKMSYKEQSNHLAGQIAFLKMYSTRVANEIMDDAVQIFGGRSLTKTGMGKFIEMASRTQKFDAILGGAEDVLGDLGVRQAQKKIPKGARL</sequence>
<evidence type="ECO:0000256" key="4">
    <source>
        <dbReference type="ARBA" id="ARBA00022827"/>
    </source>
</evidence>
<dbReference type="Gene3D" id="1.20.140.10">
    <property type="entry name" value="Butyryl-CoA Dehydrogenase, subunit A, domain 3"/>
    <property type="match status" value="1"/>
</dbReference>
<evidence type="ECO:0000256" key="5">
    <source>
        <dbReference type="ARBA" id="ARBA00023002"/>
    </source>
</evidence>
<keyword evidence="5" id="KW-0560">Oxidoreductase</keyword>
<dbReference type="InterPro" id="IPR009100">
    <property type="entry name" value="AcylCoA_DH/oxidase_NM_dom_sf"/>
</dbReference>
<dbReference type="PANTHER" id="PTHR48083:SF28">
    <property type="entry name" value="ACYL-COA DEHYDROGENASE FAMILY PROTEIN (AFU_ORTHOLOGUE AFUA_6G10880)-RELATED"/>
    <property type="match status" value="1"/>
</dbReference>
<comment type="cofactor">
    <cofactor evidence="1">
        <name>FAD</name>
        <dbReference type="ChEBI" id="CHEBI:57692"/>
    </cofactor>
</comment>
<dbReference type="InterPro" id="IPR050741">
    <property type="entry name" value="Acyl-CoA_dehydrogenase"/>
</dbReference>
<dbReference type="InterPro" id="IPR036250">
    <property type="entry name" value="AcylCo_DH-like_C"/>
</dbReference>
<evidence type="ECO:0000259" key="6">
    <source>
        <dbReference type="PROSITE" id="PS50255"/>
    </source>
</evidence>
<dbReference type="InterPro" id="IPR006089">
    <property type="entry name" value="Acyl-CoA_DH_CS"/>
</dbReference>
<dbReference type="GO" id="GO:0003995">
    <property type="term" value="F:acyl-CoA dehydrogenase activity"/>
    <property type="evidence" value="ECO:0007669"/>
    <property type="project" value="InterPro"/>
</dbReference>
<evidence type="ECO:0000313" key="7">
    <source>
        <dbReference type="EMBL" id="CED84717.1"/>
    </source>
</evidence>
<reference evidence="7" key="1">
    <citation type="submission" date="2014-08" db="EMBL/GenBank/DDBJ databases">
        <authorList>
            <person name="Sharma Rahul"/>
            <person name="Thines Marco"/>
        </authorList>
    </citation>
    <scope>NUCLEOTIDE SEQUENCE</scope>
</reference>
<dbReference type="SMART" id="SM01117">
    <property type="entry name" value="Cyt-b5"/>
    <property type="match status" value="1"/>
</dbReference>
<dbReference type="Gene3D" id="3.10.120.10">
    <property type="entry name" value="Cytochrome b5-like heme/steroid binding domain"/>
    <property type="match status" value="1"/>
</dbReference>
<organism evidence="7">
    <name type="scientific">Phaffia rhodozyma</name>
    <name type="common">Yeast</name>
    <name type="synonym">Xanthophyllomyces dendrorhous</name>
    <dbReference type="NCBI Taxonomy" id="264483"/>
    <lineage>
        <taxon>Eukaryota</taxon>
        <taxon>Fungi</taxon>
        <taxon>Dikarya</taxon>
        <taxon>Basidiomycota</taxon>
        <taxon>Agaricomycotina</taxon>
        <taxon>Tremellomycetes</taxon>
        <taxon>Cystofilobasidiales</taxon>
        <taxon>Mrakiaceae</taxon>
        <taxon>Phaffia</taxon>
    </lineage>
</organism>
<dbReference type="GO" id="GO:0033539">
    <property type="term" value="P:fatty acid beta-oxidation using acyl-CoA dehydrogenase"/>
    <property type="evidence" value="ECO:0007669"/>
    <property type="project" value="TreeGrafter"/>
</dbReference>
<dbReference type="Pfam" id="PF00441">
    <property type="entry name" value="Acyl-CoA_dh_1"/>
    <property type="match status" value="1"/>
</dbReference>
<dbReference type="Gene3D" id="1.10.540.10">
    <property type="entry name" value="Acyl-CoA dehydrogenase/oxidase, N-terminal domain"/>
    <property type="match status" value="1"/>
</dbReference>
<dbReference type="InterPro" id="IPR009075">
    <property type="entry name" value="AcylCo_DH/oxidase_C"/>
</dbReference>
<keyword evidence="3" id="KW-0285">Flavoprotein</keyword>
<name>A0A0F7SR63_PHARH</name>
<accession>A0A0F7SR63</accession>
<proteinExistence type="inferred from homology"/>
<keyword evidence="4" id="KW-0274">FAD</keyword>
<dbReference type="Pfam" id="PF02770">
    <property type="entry name" value="Acyl-CoA_dh_M"/>
    <property type="match status" value="1"/>
</dbReference>
<evidence type="ECO:0000256" key="2">
    <source>
        <dbReference type="ARBA" id="ARBA00009347"/>
    </source>
</evidence>
<dbReference type="SUPFAM" id="SSF55856">
    <property type="entry name" value="Cytochrome b5-like heme/steroid binding domain"/>
    <property type="match status" value="1"/>
</dbReference>
<dbReference type="SUPFAM" id="SSF56645">
    <property type="entry name" value="Acyl-CoA dehydrogenase NM domain-like"/>
    <property type="match status" value="1"/>
</dbReference>
<evidence type="ECO:0000256" key="1">
    <source>
        <dbReference type="ARBA" id="ARBA00001974"/>
    </source>
</evidence>
<dbReference type="GO" id="GO:0050660">
    <property type="term" value="F:flavin adenine dinucleotide binding"/>
    <property type="evidence" value="ECO:0007669"/>
    <property type="project" value="InterPro"/>
</dbReference>
<dbReference type="AlphaFoldDB" id="A0A0F7SR63"/>
<feature type="domain" description="Cytochrome b5 heme-binding" evidence="6">
    <location>
        <begin position="8"/>
        <end position="87"/>
    </location>
</feature>
<dbReference type="InterPro" id="IPR036400">
    <property type="entry name" value="Cyt_B5-like_heme/steroid_sf"/>
</dbReference>
<dbReference type="InterPro" id="IPR046373">
    <property type="entry name" value="Acyl-CoA_Oxase/DH_mid-dom_sf"/>
</dbReference>
<evidence type="ECO:0000256" key="3">
    <source>
        <dbReference type="ARBA" id="ARBA00022630"/>
    </source>
</evidence>
<dbReference type="GO" id="GO:0005737">
    <property type="term" value="C:cytoplasm"/>
    <property type="evidence" value="ECO:0007669"/>
    <property type="project" value="TreeGrafter"/>
</dbReference>
<dbReference type="CDD" id="cd00567">
    <property type="entry name" value="ACAD"/>
    <property type="match status" value="1"/>
</dbReference>
<dbReference type="Pfam" id="PF02771">
    <property type="entry name" value="Acyl-CoA_dh_N"/>
    <property type="match status" value="1"/>
</dbReference>
<dbReference type="InterPro" id="IPR001199">
    <property type="entry name" value="Cyt_B5-like_heme/steroid-bd"/>
</dbReference>
<dbReference type="InterPro" id="IPR037069">
    <property type="entry name" value="AcylCoA_DH/ox_N_sf"/>
</dbReference>
<dbReference type="SUPFAM" id="SSF47203">
    <property type="entry name" value="Acyl-CoA dehydrogenase C-terminal domain-like"/>
    <property type="match status" value="1"/>
</dbReference>
<dbReference type="Gene3D" id="2.40.110.10">
    <property type="entry name" value="Butyryl-CoA Dehydrogenase, subunit A, domain 2"/>
    <property type="match status" value="1"/>
</dbReference>
<dbReference type="PANTHER" id="PTHR48083">
    <property type="entry name" value="MEDIUM-CHAIN SPECIFIC ACYL-COA DEHYDROGENASE, MITOCHONDRIAL-RELATED"/>
    <property type="match status" value="1"/>
</dbReference>
<dbReference type="InterPro" id="IPR006091">
    <property type="entry name" value="Acyl-CoA_Oxase/DH_mid-dom"/>
</dbReference>
<protein>
    <submittedName>
        <fullName evidence="7">Acyl-dehydrogenase</fullName>
    </submittedName>
</protein>
<dbReference type="InterPro" id="IPR013786">
    <property type="entry name" value="AcylCoA_DH/ox_N"/>
</dbReference>
<comment type="similarity">
    <text evidence="2">Belongs to the acyl-CoA dehydrogenase family.</text>
</comment>
<dbReference type="Pfam" id="PF00173">
    <property type="entry name" value="Cyt-b5"/>
    <property type="match status" value="1"/>
</dbReference>
<dbReference type="EMBL" id="LN483166">
    <property type="protein sequence ID" value="CED84717.1"/>
    <property type="molecule type" value="Genomic_DNA"/>
</dbReference>
<dbReference type="PROSITE" id="PS00072">
    <property type="entry name" value="ACYL_COA_DH_1"/>
    <property type="match status" value="1"/>
</dbReference>
<dbReference type="PROSITE" id="PS50255">
    <property type="entry name" value="CYTOCHROME_B5_2"/>
    <property type="match status" value="1"/>
</dbReference>